<dbReference type="PANTHER" id="PTHR35007">
    <property type="entry name" value="INTEGRAL MEMBRANE PROTEIN-RELATED"/>
    <property type="match status" value="1"/>
</dbReference>
<reference evidence="8 9" key="1">
    <citation type="submission" date="2019-08" db="EMBL/GenBank/DDBJ databases">
        <title>In-depth cultivation of the pig gut microbiome towards novel bacterial diversity and tailored functional studies.</title>
        <authorList>
            <person name="Wylensek D."/>
            <person name="Hitch T.C.A."/>
            <person name="Clavel T."/>
        </authorList>
    </citation>
    <scope>NUCLEOTIDE SEQUENCE [LARGE SCALE GENOMIC DNA]</scope>
    <source>
        <strain evidence="8 9">WCA-693-APC-MOT-I</strain>
    </source>
</reference>
<keyword evidence="9" id="KW-1185">Reference proteome</keyword>
<dbReference type="AlphaFoldDB" id="A0A6L5XX60"/>
<dbReference type="Pfam" id="PF00482">
    <property type="entry name" value="T2SSF"/>
    <property type="match status" value="1"/>
</dbReference>
<comment type="caution">
    <text evidence="8">The sequence shown here is derived from an EMBL/GenBank/DDBJ whole genome shotgun (WGS) entry which is preliminary data.</text>
</comment>
<feature type="transmembrane region" description="Helical" evidence="6">
    <location>
        <begin position="250"/>
        <end position="266"/>
    </location>
</feature>
<accession>A0A6L5XX60</accession>
<dbReference type="Proteomes" id="UP000482209">
    <property type="component" value="Unassembled WGS sequence"/>
</dbReference>
<organism evidence="8 9">
    <name type="scientific">Velocimicrobium porci</name>
    <dbReference type="NCBI Taxonomy" id="2606634"/>
    <lineage>
        <taxon>Bacteria</taxon>
        <taxon>Bacillati</taxon>
        <taxon>Bacillota</taxon>
        <taxon>Clostridia</taxon>
        <taxon>Lachnospirales</taxon>
        <taxon>Lachnospiraceae</taxon>
        <taxon>Velocimicrobium</taxon>
    </lineage>
</organism>
<keyword evidence="5 6" id="KW-0472">Membrane</keyword>
<evidence type="ECO:0000256" key="6">
    <source>
        <dbReference type="SAM" id="Phobius"/>
    </source>
</evidence>
<evidence type="ECO:0000256" key="4">
    <source>
        <dbReference type="ARBA" id="ARBA00022989"/>
    </source>
</evidence>
<keyword evidence="4 6" id="KW-1133">Transmembrane helix</keyword>
<keyword evidence="2" id="KW-1003">Cell membrane</keyword>
<dbReference type="PANTHER" id="PTHR35007:SF2">
    <property type="entry name" value="PILUS ASSEMBLE PROTEIN"/>
    <property type="match status" value="1"/>
</dbReference>
<gene>
    <name evidence="8" type="ORF">FYJ58_04810</name>
</gene>
<protein>
    <submittedName>
        <fullName evidence="8">Type II secretion system F family protein</fullName>
    </submittedName>
</protein>
<evidence type="ECO:0000256" key="5">
    <source>
        <dbReference type="ARBA" id="ARBA00023136"/>
    </source>
</evidence>
<evidence type="ECO:0000313" key="9">
    <source>
        <dbReference type="Proteomes" id="UP000482209"/>
    </source>
</evidence>
<evidence type="ECO:0000256" key="2">
    <source>
        <dbReference type="ARBA" id="ARBA00022475"/>
    </source>
</evidence>
<name>A0A6L5XX60_9FIRM</name>
<dbReference type="GO" id="GO:0005886">
    <property type="term" value="C:plasma membrane"/>
    <property type="evidence" value="ECO:0007669"/>
    <property type="project" value="UniProtKB-SubCell"/>
</dbReference>
<keyword evidence="3 6" id="KW-0812">Transmembrane</keyword>
<feature type="transmembrane region" description="Helical" evidence="6">
    <location>
        <begin position="406"/>
        <end position="427"/>
    </location>
</feature>
<dbReference type="InterPro" id="IPR018076">
    <property type="entry name" value="T2SS_GspF_dom"/>
</dbReference>
<evidence type="ECO:0000259" key="7">
    <source>
        <dbReference type="Pfam" id="PF00482"/>
    </source>
</evidence>
<sequence>MEKRINYLRQKLQKLSPLDDPTEVFQRFLKRQAFRAILCCLGGILFSFLILFSGRQKELCYKNKIERPPYGEADKQVTLLIKPEDEAIEEEQITFEISPREYNYEEFKREVEKGKQYVNQTILNNNQSFEKVKSNLFFAERVENSFLQLQWHTDKEAVVSSEGEVNNFNLKTKELVTITVTFLYKKYEASYLLMIYVYPPDLSIKEDFRYKLRRAIQLAEEERTNKMVSLPKQIDGRKMIYSEPKLDCKLFVFIPVLIAFIIFEGAKEELKRAEKRRNQQLKIEYPEIMNQIAILLSAGMTIRGVFQKIAEQYEQKGKKGKRNYGYEEIAVTYYEMQNGLSEAEALERMGERIQIMSYRKLMTLLSQNGKKGSRDLINLLEIEAYSAYEERKEMVKTLGEEAGTKLLIPMLIMLIIVLAIIIVPVFMTF</sequence>
<feature type="domain" description="Type II secretion system protein GspF" evidence="7">
    <location>
        <begin position="290"/>
        <end position="424"/>
    </location>
</feature>
<dbReference type="EMBL" id="VUMT01000005">
    <property type="protein sequence ID" value="MSS63199.1"/>
    <property type="molecule type" value="Genomic_DNA"/>
</dbReference>
<evidence type="ECO:0000313" key="8">
    <source>
        <dbReference type="EMBL" id="MSS63199.1"/>
    </source>
</evidence>
<feature type="transmembrane region" description="Helical" evidence="6">
    <location>
        <begin position="33"/>
        <end position="54"/>
    </location>
</feature>
<comment type="subcellular location">
    <subcellularLocation>
        <location evidence="1">Cell membrane</location>
        <topology evidence="1">Multi-pass membrane protein</topology>
    </subcellularLocation>
</comment>
<evidence type="ECO:0000256" key="3">
    <source>
        <dbReference type="ARBA" id="ARBA00022692"/>
    </source>
</evidence>
<dbReference type="RefSeq" id="WP_154518058.1">
    <property type="nucleotide sequence ID" value="NZ_VUMT01000005.1"/>
</dbReference>
<evidence type="ECO:0000256" key="1">
    <source>
        <dbReference type="ARBA" id="ARBA00004651"/>
    </source>
</evidence>
<proteinExistence type="predicted"/>